<accession>A0A8J4E9L0</accession>
<reference evidence="2" key="1">
    <citation type="submission" date="2021-01" db="EMBL/GenBank/DDBJ databases">
        <title>Whole genome shotgun sequence of Virgisporangium ochraceum NBRC 16418.</title>
        <authorList>
            <person name="Komaki H."/>
            <person name="Tamura T."/>
        </authorList>
    </citation>
    <scope>NUCLEOTIDE SEQUENCE</scope>
    <source>
        <strain evidence="2">NBRC 16418</strain>
    </source>
</reference>
<feature type="compositionally biased region" description="Basic and acidic residues" evidence="1">
    <location>
        <begin position="32"/>
        <end position="41"/>
    </location>
</feature>
<gene>
    <name evidence="2" type="ORF">Voc01_022770</name>
</gene>
<evidence type="ECO:0000313" key="3">
    <source>
        <dbReference type="Proteomes" id="UP000635606"/>
    </source>
</evidence>
<name>A0A8J4E9L0_9ACTN</name>
<proteinExistence type="predicted"/>
<sequence>MGRPSVDVVTDRRARRRHLPVVHPSGETGARGPERDERAPADWRPVTTRPAPEAHDPGT</sequence>
<protein>
    <submittedName>
        <fullName evidence="2">Uncharacterized protein</fullName>
    </submittedName>
</protein>
<dbReference type="EMBL" id="BOPH01000024">
    <property type="protein sequence ID" value="GIJ67360.1"/>
    <property type="molecule type" value="Genomic_DNA"/>
</dbReference>
<feature type="region of interest" description="Disordered" evidence="1">
    <location>
        <begin position="1"/>
        <end position="59"/>
    </location>
</feature>
<evidence type="ECO:0000313" key="2">
    <source>
        <dbReference type="EMBL" id="GIJ67360.1"/>
    </source>
</evidence>
<dbReference type="AlphaFoldDB" id="A0A8J4E9L0"/>
<comment type="caution">
    <text evidence="2">The sequence shown here is derived from an EMBL/GenBank/DDBJ whole genome shotgun (WGS) entry which is preliminary data.</text>
</comment>
<evidence type="ECO:0000256" key="1">
    <source>
        <dbReference type="SAM" id="MobiDB-lite"/>
    </source>
</evidence>
<organism evidence="2 3">
    <name type="scientific">Virgisporangium ochraceum</name>
    <dbReference type="NCBI Taxonomy" id="65505"/>
    <lineage>
        <taxon>Bacteria</taxon>
        <taxon>Bacillati</taxon>
        <taxon>Actinomycetota</taxon>
        <taxon>Actinomycetes</taxon>
        <taxon>Micromonosporales</taxon>
        <taxon>Micromonosporaceae</taxon>
        <taxon>Virgisporangium</taxon>
    </lineage>
</organism>
<dbReference type="Proteomes" id="UP000635606">
    <property type="component" value="Unassembled WGS sequence"/>
</dbReference>
<keyword evidence="3" id="KW-1185">Reference proteome</keyword>